<dbReference type="AlphaFoldDB" id="B9RU54"/>
<sequence length="181" mass="21005">MPHQNFERRVRDVMNRIGVHLDDVDFSMRTNSPFSNELILEEFPPKFKYPPYLESYNDNSYPKSHVDKYRNVITSRPTKTKSCGSPKNGTRASRQRALDLCPTFKFVPSSVHHIHPAQENLYGLAKGHSKGDRKPWKFIERFNKEAIQIEDLNMEITYTAMVSKTLSDLLSNEHCSNAHLH</sequence>
<protein>
    <submittedName>
        <fullName evidence="1">Uncharacterized protein</fullName>
    </submittedName>
</protein>
<evidence type="ECO:0000313" key="1">
    <source>
        <dbReference type="EMBL" id="EEF45066.1"/>
    </source>
</evidence>
<dbReference type="Proteomes" id="UP000008311">
    <property type="component" value="Unassembled WGS sequence"/>
</dbReference>
<evidence type="ECO:0000313" key="2">
    <source>
        <dbReference type="Proteomes" id="UP000008311"/>
    </source>
</evidence>
<keyword evidence="2" id="KW-1185">Reference proteome</keyword>
<proteinExistence type="predicted"/>
<reference evidence="2" key="1">
    <citation type="journal article" date="2010" name="Nat. Biotechnol.">
        <title>Draft genome sequence of the oilseed species Ricinus communis.</title>
        <authorList>
            <person name="Chan A.P."/>
            <person name="Crabtree J."/>
            <person name="Zhao Q."/>
            <person name="Lorenzi H."/>
            <person name="Orvis J."/>
            <person name="Puiu D."/>
            <person name="Melake-Berhan A."/>
            <person name="Jones K.M."/>
            <person name="Redman J."/>
            <person name="Chen G."/>
            <person name="Cahoon E.B."/>
            <person name="Gedil M."/>
            <person name="Stanke M."/>
            <person name="Haas B.J."/>
            <person name="Wortman J.R."/>
            <person name="Fraser-Liggett C.M."/>
            <person name="Ravel J."/>
            <person name="Rabinowicz P.D."/>
        </authorList>
    </citation>
    <scope>NUCLEOTIDE SEQUENCE [LARGE SCALE GENOMIC DNA]</scope>
    <source>
        <strain evidence="2">cv. Hale</strain>
    </source>
</reference>
<dbReference type="EMBL" id="EQ973816">
    <property type="protein sequence ID" value="EEF45066.1"/>
    <property type="molecule type" value="Genomic_DNA"/>
</dbReference>
<organism evidence="1 2">
    <name type="scientific">Ricinus communis</name>
    <name type="common">Castor bean</name>
    <dbReference type="NCBI Taxonomy" id="3988"/>
    <lineage>
        <taxon>Eukaryota</taxon>
        <taxon>Viridiplantae</taxon>
        <taxon>Streptophyta</taxon>
        <taxon>Embryophyta</taxon>
        <taxon>Tracheophyta</taxon>
        <taxon>Spermatophyta</taxon>
        <taxon>Magnoliopsida</taxon>
        <taxon>eudicotyledons</taxon>
        <taxon>Gunneridae</taxon>
        <taxon>Pentapetalae</taxon>
        <taxon>rosids</taxon>
        <taxon>fabids</taxon>
        <taxon>Malpighiales</taxon>
        <taxon>Euphorbiaceae</taxon>
        <taxon>Acalyphoideae</taxon>
        <taxon>Acalypheae</taxon>
        <taxon>Ricinus</taxon>
    </lineage>
</organism>
<name>B9RU54_RICCO</name>
<dbReference type="InParanoid" id="B9RU54"/>
<gene>
    <name evidence="1" type="ORF">RCOM_1631960</name>
</gene>
<accession>B9RU54</accession>